<dbReference type="Pfam" id="PF08032">
    <property type="entry name" value="SpoU_sub_bind"/>
    <property type="match status" value="1"/>
</dbReference>
<dbReference type="InterPro" id="IPR047182">
    <property type="entry name" value="MRM1"/>
</dbReference>
<dbReference type="Proteomes" id="UP000278143">
    <property type="component" value="Unassembled WGS sequence"/>
</dbReference>
<dbReference type="InterPro" id="IPR029064">
    <property type="entry name" value="Ribosomal_eL30-like_sf"/>
</dbReference>
<dbReference type="GO" id="GO:0016435">
    <property type="term" value="F:rRNA (guanine) methyltransferase activity"/>
    <property type="evidence" value="ECO:0007669"/>
    <property type="project" value="TreeGrafter"/>
</dbReference>
<organism evidence="12 13">
    <name type="scientific">Syncephalis pseudoplumigaleata</name>
    <dbReference type="NCBI Taxonomy" id="1712513"/>
    <lineage>
        <taxon>Eukaryota</taxon>
        <taxon>Fungi</taxon>
        <taxon>Fungi incertae sedis</taxon>
        <taxon>Zoopagomycota</taxon>
        <taxon>Zoopagomycotina</taxon>
        <taxon>Zoopagomycetes</taxon>
        <taxon>Zoopagales</taxon>
        <taxon>Piptocephalidaceae</taxon>
        <taxon>Syncephalis</taxon>
    </lineage>
</organism>
<evidence type="ECO:0000313" key="12">
    <source>
        <dbReference type="EMBL" id="RKP27512.1"/>
    </source>
</evidence>
<evidence type="ECO:0000256" key="8">
    <source>
        <dbReference type="ARBA" id="ARBA00023128"/>
    </source>
</evidence>
<keyword evidence="8" id="KW-0496">Mitochondrion</keyword>
<dbReference type="AlphaFoldDB" id="A0A4P9Z5Y8"/>
<evidence type="ECO:0000256" key="2">
    <source>
        <dbReference type="ARBA" id="ARBA00007228"/>
    </source>
</evidence>
<dbReference type="Gene3D" id="3.30.1330.30">
    <property type="match status" value="1"/>
</dbReference>
<evidence type="ECO:0000256" key="3">
    <source>
        <dbReference type="ARBA" id="ARBA00022552"/>
    </source>
</evidence>
<dbReference type="InterPro" id="IPR013123">
    <property type="entry name" value="SpoU_subst-bd"/>
</dbReference>
<dbReference type="InterPro" id="IPR029028">
    <property type="entry name" value="Alpha/beta_knot_MTases"/>
</dbReference>
<dbReference type="OrthoDB" id="270651at2759"/>
<evidence type="ECO:0000256" key="7">
    <source>
        <dbReference type="ARBA" id="ARBA00022946"/>
    </source>
</evidence>
<feature type="domain" description="RNA 2-O ribose methyltransferase substrate binding" evidence="11">
    <location>
        <begin position="83"/>
        <end position="164"/>
    </location>
</feature>
<evidence type="ECO:0000256" key="10">
    <source>
        <dbReference type="SAM" id="MobiDB-lite"/>
    </source>
</evidence>
<dbReference type="SMART" id="SM00967">
    <property type="entry name" value="SpoU_sub_bind"/>
    <property type="match status" value="1"/>
</dbReference>
<proteinExistence type="inferred from homology"/>
<name>A0A4P9Z5Y8_9FUNG</name>
<dbReference type="CDD" id="cd18105">
    <property type="entry name" value="SpoU-like_MRM1"/>
    <property type="match status" value="1"/>
</dbReference>
<dbReference type="InterPro" id="IPR001537">
    <property type="entry name" value="SpoU_MeTrfase"/>
</dbReference>
<evidence type="ECO:0000256" key="1">
    <source>
        <dbReference type="ARBA" id="ARBA00004173"/>
    </source>
</evidence>
<evidence type="ECO:0000256" key="6">
    <source>
        <dbReference type="ARBA" id="ARBA00022691"/>
    </source>
</evidence>
<dbReference type="PANTHER" id="PTHR46103:SF1">
    <property type="entry name" value="RRNA METHYLTRANSFERASE 1, MITOCHONDRIAL"/>
    <property type="match status" value="1"/>
</dbReference>
<keyword evidence="6" id="KW-0949">S-adenosyl-L-methionine</keyword>
<dbReference type="Gene3D" id="3.40.1280.10">
    <property type="match status" value="1"/>
</dbReference>
<evidence type="ECO:0000256" key="4">
    <source>
        <dbReference type="ARBA" id="ARBA00022603"/>
    </source>
</evidence>
<protein>
    <recommendedName>
        <fullName evidence="9">rRNA methyltransferase 1, mitochondrial</fullName>
    </recommendedName>
</protein>
<dbReference type="InterPro" id="IPR029026">
    <property type="entry name" value="tRNA_m1G_MTases_N"/>
</dbReference>
<dbReference type="SUPFAM" id="SSF55315">
    <property type="entry name" value="L30e-like"/>
    <property type="match status" value="1"/>
</dbReference>
<dbReference type="GO" id="GO:0003723">
    <property type="term" value="F:RNA binding"/>
    <property type="evidence" value="ECO:0007669"/>
    <property type="project" value="InterPro"/>
</dbReference>
<comment type="subcellular location">
    <subcellularLocation>
        <location evidence="1">Mitochondrion</location>
    </subcellularLocation>
</comment>
<feature type="region of interest" description="Disordered" evidence="10">
    <location>
        <begin position="30"/>
        <end position="72"/>
    </location>
</feature>
<dbReference type="Pfam" id="PF00588">
    <property type="entry name" value="SpoU_methylase"/>
    <property type="match status" value="1"/>
</dbReference>
<dbReference type="SUPFAM" id="SSF75217">
    <property type="entry name" value="alpha/beta knot"/>
    <property type="match status" value="1"/>
</dbReference>
<evidence type="ECO:0000313" key="13">
    <source>
        <dbReference type="Proteomes" id="UP000278143"/>
    </source>
</evidence>
<dbReference type="PANTHER" id="PTHR46103">
    <property type="entry name" value="RRNA METHYLTRANSFERASE 1, MITOCHONDRIAL"/>
    <property type="match status" value="1"/>
</dbReference>
<dbReference type="InterPro" id="IPR047261">
    <property type="entry name" value="MRM1_MeTrfase_dom"/>
</dbReference>
<dbReference type="GO" id="GO:0005739">
    <property type="term" value="C:mitochondrion"/>
    <property type="evidence" value="ECO:0007669"/>
    <property type="project" value="UniProtKB-SubCell"/>
</dbReference>
<sequence length="317" mass="34609">MLGAAATATVGRPLLVGRVPLCRTLFTPRRGRVNQESSRPGRKLTAKEKQDMRRRARIDDTDVADGGGGRGGSARFAPVEEEIIYGHSVVLAALQGGRRDLRTLYMKDEQEKDRTLKPITDLIRATAEDLDVPIEYADRVELNDLTANQPHQGVALRVSGLEPTQLTSLTQYSGGKYYGVTPPTKLIEFTAKERAPVWLALDQVQDPRNLGAIIRSAHYFGLDGVIVCRKNSAPFSPVCSKASAGAVEVTDLYYTNKMMKFLRAARTNGWAVIGTTAAPKSQSIHPQSLLPMHKLGKTNQGCILVLGNEGSFIHTNT</sequence>
<evidence type="ECO:0000256" key="9">
    <source>
        <dbReference type="ARBA" id="ARBA00034881"/>
    </source>
</evidence>
<keyword evidence="13" id="KW-1185">Reference proteome</keyword>
<comment type="similarity">
    <text evidence="2">Belongs to the class IV-like SAM-binding methyltransferase superfamily. RNA methyltransferase TrmH family.</text>
</comment>
<dbReference type="EMBL" id="KZ989194">
    <property type="protein sequence ID" value="RKP27512.1"/>
    <property type="molecule type" value="Genomic_DNA"/>
</dbReference>
<keyword evidence="4 12" id="KW-0489">Methyltransferase</keyword>
<keyword evidence="7" id="KW-0809">Transit peptide</keyword>
<gene>
    <name evidence="12" type="ORF">SYNPS1DRAFT_26833</name>
</gene>
<reference evidence="13" key="1">
    <citation type="journal article" date="2018" name="Nat. Microbiol.">
        <title>Leveraging single-cell genomics to expand the fungal tree of life.</title>
        <authorList>
            <person name="Ahrendt S.R."/>
            <person name="Quandt C.A."/>
            <person name="Ciobanu D."/>
            <person name="Clum A."/>
            <person name="Salamov A."/>
            <person name="Andreopoulos B."/>
            <person name="Cheng J.F."/>
            <person name="Woyke T."/>
            <person name="Pelin A."/>
            <person name="Henrissat B."/>
            <person name="Reynolds N.K."/>
            <person name="Benny G.L."/>
            <person name="Smith M.E."/>
            <person name="James T.Y."/>
            <person name="Grigoriev I.V."/>
        </authorList>
    </citation>
    <scope>NUCLEOTIDE SEQUENCE [LARGE SCALE GENOMIC DNA]</scope>
    <source>
        <strain evidence="13">Benny S71-1</strain>
    </source>
</reference>
<evidence type="ECO:0000256" key="5">
    <source>
        <dbReference type="ARBA" id="ARBA00022679"/>
    </source>
</evidence>
<feature type="compositionally biased region" description="Basic and acidic residues" evidence="10">
    <location>
        <begin position="45"/>
        <end position="60"/>
    </location>
</feature>
<keyword evidence="3" id="KW-0698">rRNA processing</keyword>
<evidence type="ECO:0000259" key="11">
    <source>
        <dbReference type="SMART" id="SM00967"/>
    </source>
</evidence>
<keyword evidence="5 12" id="KW-0808">Transferase</keyword>
<accession>A0A4P9Z5Y8</accession>